<feature type="domain" description="Peptidase C1A papain C-terminal" evidence="12">
    <location>
        <begin position="78"/>
        <end position="326"/>
    </location>
</feature>
<protein>
    <recommendedName>
        <fullName evidence="4">Cathepsin B</fullName>
        <ecNumber evidence="3">3.4.22.1</ecNumber>
    </recommendedName>
</protein>
<dbReference type="PANTHER" id="PTHR12411">
    <property type="entry name" value="CYSTEINE PROTEASE FAMILY C1-RELATED"/>
    <property type="match status" value="1"/>
</dbReference>
<dbReference type="GeneTree" id="ENSGT00940000166128"/>
<keyword evidence="9" id="KW-0865">Zymogen</keyword>
<dbReference type="Proteomes" id="UP000314983">
    <property type="component" value="Chromosome 8"/>
</dbReference>
<dbReference type="PROSITE" id="PS00639">
    <property type="entry name" value="THIOL_PROTEASE_HIS"/>
    <property type="match status" value="1"/>
</dbReference>
<dbReference type="InterPro" id="IPR025660">
    <property type="entry name" value="Pept_his_AS"/>
</dbReference>
<evidence type="ECO:0000313" key="14">
    <source>
        <dbReference type="Proteomes" id="UP000314983"/>
    </source>
</evidence>
<evidence type="ECO:0000256" key="9">
    <source>
        <dbReference type="ARBA" id="ARBA00023145"/>
    </source>
</evidence>
<dbReference type="Pfam" id="PF08127">
    <property type="entry name" value="Propeptide_C1"/>
    <property type="match status" value="1"/>
</dbReference>
<dbReference type="PRINTS" id="PR00705">
    <property type="entry name" value="PAPAIN"/>
</dbReference>
<dbReference type="GO" id="GO:0004197">
    <property type="term" value="F:cysteine-type endopeptidase activity"/>
    <property type="evidence" value="ECO:0007669"/>
    <property type="project" value="UniProtKB-EC"/>
</dbReference>
<feature type="chain" id="PRO_5021273921" description="Cathepsin B" evidence="11">
    <location>
        <begin position="19"/>
        <end position="329"/>
    </location>
</feature>
<evidence type="ECO:0000256" key="8">
    <source>
        <dbReference type="ARBA" id="ARBA00022807"/>
    </source>
</evidence>
<dbReference type="OMA" id="PQLAWEY"/>
<dbReference type="InterPro" id="IPR013128">
    <property type="entry name" value="Peptidase_C1A"/>
</dbReference>
<keyword evidence="14" id="KW-1185">Reference proteome</keyword>
<evidence type="ECO:0000256" key="5">
    <source>
        <dbReference type="ARBA" id="ARBA00022670"/>
    </source>
</evidence>
<keyword evidence="8" id="KW-0788">Thiol protease</keyword>
<reference evidence="14" key="2">
    <citation type="journal article" date="2017" name="Sci. Adv.">
        <title>A tail of two voltages: Proteomic comparison of the three electric organs of the electric eel.</title>
        <authorList>
            <person name="Traeger L.L."/>
            <person name="Sabat G."/>
            <person name="Barrett-Wilt G.A."/>
            <person name="Wells G.B."/>
            <person name="Sussman M.R."/>
        </authorList>
    </citation>
    <scope>NUCLEOTIDE SEQUENCE [LARGE SCALE GENOMIC DNA]</scope>
</reference>
<evidence type="ECO:0000256" key="10">
    <source>
        <dbReference type="ARBA" id="ARBA00023157"/>
    </source>
</evidence>
<dbReference type="InterPro" id="IPR000668">
    <property type="entry name" value="Peptidase_C1A_C"/>
</dbReference>
<name>A0A4W4H706_ELEEL</name>
<evidence type="ECO:0000256" key="7">
    <source>
        <dbReference type="ARBA" id="ARBA00022801"/>
    </source>
</evidence>
<dbReference type="InterPro" id="IPR038765">
    <property type="entry name" value="Papain-like_cys_pep_sf"/>
</dbReference>
<dbReference type="Gene3D" id="3.90.70.10">
    <property type="entry name" value="Cysteine proteinases"/>
    <property type="match status" value="1"/>
</dbReference>
<dbReference type="FunFam" id="3.90.70.10:FF:000031">
    <property type="entry name" value="Cathepsin B"/>
    <property type="match status" value="1"/>
</dbReference>
<dbReference type="GO" id="GO:0006508">
    <property type="term" value="P:proteolysis"/>
    <property type="evidence" value="ECO:0007669"/>
    <property type="project" value="UniProtKB-KW"/>
</dbReference>
<dbReference type="Ensembl" id="ENSEEET00000044964.2">
    <property type="protein sequence ID" value="ENSEEEP00000044460.1"/>
    <property type="gene ID" value="ENSEEEG00000020976.2"/>
</dbReference>
<evidence type="ECO:0000256" key="6">
    <source>
        <dbReference type="ARBA" id="ARBA00022729"/>
    </source>
</evidence>
<dbReference type="CTD" id="569298"/>
<comment type="catalytic activity">
    <reaction evidence="1">
        <text>Hydrolysis of proteins with broad specificity for peptide bonds. Preferentially cleaves -Arg-Arg-|-Xaa bonds in small molecule substrates (thus differing from cathepsin L). In addition to being an endopeptidase, shows peptidyl-dipeptidase activity, liberating C-terminal dipeptides.</text>
        <dbReference type="EC" id="3.4.22.1"/>
    </reaction>
</comment>
<keyword evidence="5" id="KW-0645">Protease</keyword>
<dbReference type="GeneID" id="113571882"/>
<evidence type="ECO:0000256" key="1">
    <source>
        <dbReference type="ARBA" id="ARBA00001754"/>
    </source>
</evidence>
<accession>A0A4W4H706</accession>
<dbReference type="CDD" id="cd02620">
    <property type="entry name" value="Peptidase_C1A_CathepsinB"/>
    <property type="match status" value="1"/>
</dbReference>
<reference evidence="13" key="5">
    <citation type="submission" date="2025-09" db="UniProtKB">
        <authorList>
            <consortium name="Ensembl"/>
        </authorList>
    </citation>
    <scope>IDENTIFICATION</scope>
</reference>
<dbReference type="PROSITE" id="PS00139">
    <property type="entry name" value="THIOL_PROTEASE_CYS"/>
    <property type="match status" value="1"/>
</dbReference>
<dbReference type="SMART" id="SM00645">
    <property type="entry name" value="Pept_C1"/>
    <property type="match status" value="1"/>
</dbReference>
<evidence type="ECO:0000259" key="12">
    <source>
        <dbReference type="SMART" id="SM00645"/>
    </source>
</evidence>
<reference evidence="13" key="4">
    <citation type="submission" date="2025-08" db="UniProtKB">
        <authorList>
            <consortium name="Ensembl"/>
        </authorList>
    </citation>
    <scope>IDENTIFICATION</scope>
</reference>
<dbReference type="SUPFAM" id="SSF54001">
    <property type="entry name" value="Cysteine proteinases"/>
    <property type="match status" value="1"/>
</dbReference>
<feature type="signal peptide" evidence="11">
    <location>
        <begin position="1"/>
        <end position="18"/>
    </location>
</feature>
<dbReference type="InterPro" id="IPR025661">
    <property type="entry name" value="Pept_asp_AS"/>
</dbReference>
<reference evidence="14" key="1">
    <citation type="journal article" date="2014" name="Science">
        <title>Nonhuman genetics. Genomic basis for the convergent evolution of electric organs.</title>
        <authorList>
            <person name="Gallant J.R."/>
            <person name="Traeger L.L."/>
            <person name="Volkening J.D."/>
            <person name="Moffett H."/>
            <person name="Chen P.H."/>
            <person name="Novina C.D."/>
            <person name="Phillips G.N.Jr."/>
            <person name="Anand R."/>
            <person name="Wells G.B."/>
            <person name="Pinch M."/>
            <person name="Guth R."/>
            <person name="Unguez G.A."/>
            <person name="Albert J.S."/>
            <person name="Zakon H.H."/>
            <person name="Samanta M.P."/>
            <person name="Sussman M.R."/>
        </authorList>
    </citation>
    <scope>NUCLEOTIDE SEQUENCE [LARGE SCALE GENOMIC DNA]</scope>
</reference>
<evidence type="ECO:0000256" key="3">
    <source>
        <dbReference type="ARBA" id="ARBA00012537"/>
    </source>
</evidence>
<dbReference type="KEGG" id="eee:113571882"/>
<proteinExistence type="inferred from homology"/>
<dbReference type="InterPro" id="IPR012599">
    <property type="entry name" value="Propeptide_C1A"/>
</dbReference>
<dbReference type="OrthoDB" id="640249at2759"/>
<evidence type="ECO:0000256" key="4">
    <source>
        <dbReference type="ARBA" id="ARBA00015559"/>
    </source>
</evidence>
<keyword evidence="7" id="KW-0378">Hydrolase</keyword>
<keyword evidence="10" id="KW-1015">Disulfide bond</keyword>
<dbReference type="STRING" id="8005.ENSEEEP00000044460"/>
<reference evidence="13" key="3">
    <citation type="submission" date="2020-05" db="EMBL/GenBank/DDBJ databases">
        <title>Electrophorus electricus (electric eel) genome, fEleEle1, primary haplotype.</title>
        <authorList>
            <person name="Myers G."/>
            <person name="Meyer A."/>
            <person name="Fedrigo O."/>
            <person name="Formenti G."/>
            <person name="Rhie A."/>
            <person name="Tracey A."/>
            <person name="Sims Y."/>
            <person name="Jarvis E.D."/>
        </authorList>
    </citation>
    <scope>NUCLEOTIDE SEQUENCE [LARGE SCALE GENOMIC DNA]</scope>
</reference>
<comment type="similarity">
    <text evidence="2">Belongs to the peptidase C1 family.</text>
</comment>
<dbReference type="Pfam" id="PF00112">
    <property type="entry name" value="Peptidase_C1"/>
    <property type="match status" value="1"/>
</dbReference>
<dbReference type="RefSeq" id="XP_026856887.1">
    <property type="nucleotide sequence ID" value="XM_027001086.2"/>
</dbReference>
<dbReference type="InterPro" id="IPR000169">
    <property type="entry name" value="Pept_cys_AS"/>
</dbReference>
<dbReference type="AlphaFoldDB" id="A0A4W4H706"/>
<evidence type="ECO:0000313" key="13">
    <source>
        <dbReference type="Ensembl" id="ENSEEEP00000044460.1"/>
    </source>
</evidence>
<organism evidence="13 14">
    <name type="scientific">Electrophorus electricus</name>
    <name type="common">Electric eel</name>
    <name type="synonym">Gymnotus electricus</name>
    <dbReference type="NCBI Taxonomy" id="8005"/>
    <lineage>
        <taxon>Eukaryota</taxon>
        <taxon>Metazoa</taxon>
        <taxon>Chordata</taxon>
        <taxon>Craniata</taxon>
        <taxon>Vertebrata</taxon>
        <taxon>Euteleostomi</taxon>
        <taxon>Actinopterygii</taxon>
        <taxon>Neopterygii</taxon>
        <taxon>Teleostei</taxon>
        <taxon>Ostariophysi</taxon>
        <taxon>Gymnotiformes</taxon>
        <taxon>Gymnotoidei</taxon>
        <taxon>Gymnotidae</taxon>
        <taxon>Electrophorus</taxon>
    </lineage>
</organism>
<keyword evidence="6 11" id="KW-0732">Signal</keyword>
<dbReference type="PROSITE" id="PS00640">
    <property type="entry name" value="THIOL_PROTEASE_ASN"/>
    <property type="match status" value="1"/>
</dbReference>
<sequence>MSCFIFAHLLTLLAVSQAWPQASPLSQDMVNIINKANSTWTAKLKFENVEYTYIKSLCGTILKGPKLPDMVRFEEFSLPDSFDSRDQWPNCHTISQIRDQGSCGSCWAFGAVEAMSDRFCIQSSGKVSLEVSAEDLLSCCDECGMGCYGGFPAAAWDFWTKNGLVTGGLYNSNVGCRPYTIAPCEHHVNGTRPPCSGEEDTPDCVKQCTEGYSPSYAEDRHFGQRSYSIPSDPQQIMAEIYKNGPVEAAFSVYEDFLLYKTGVYQHVTGGFLGGHAIKILGWGEENGTPYWLAANSWNTDWGDNGYFKILRGKNHCGIEGEMVAGLPKL</sequence>
<dbReference type="EC" id="3.4.22.1" evidence="3"/>
<evidence type="ECO:0000256" key="11">
    <source>
        <dbReference type="SAM" id="SignalP"/>
    </source>
</evidence>
<gene>
    <name evidence="13" type="primary">ctsbb</name>
</gene>
<evidence type="ECO:0000256" key="2">
    <source>
        <dbReference type="ARBA" id="ARBA00008455"/>
    </source>
</evidence>